<dbReference type="PRINTS" id="PR00019">
    <property type="entry name" value="LEURICHRPT"/>
</dbReference>
<evidence type="ECO:0000256" key="2">
    <source>
        <dbReference type="ARBA" id="ARBA00009592"/>
    </source>
</evidence>
<accession>A0AAD9XCN0</accession>
<keyword evidence="7" id="KW-1133">Transmembrane helix</keyword>
<dbReference type="Pfam" id="PF13855">
    <property type="entry name" value="LRR_8"/>
    <property type="match status" value="2"/>
</dbReference>
<dbReference type="Proteomes" id="UP001280121">
    <property type="component" value="Unassembled WGS sequence"/>
</dbReference>
<keyword evidence="8" id="KW-0472">Membrane</keyword>
<evidence type="ECO:0000256" key="4">
    <source>
        <dbReference type="ARBA" id="ARBA00022692"/>
    </source>
</evidence>
<protein>
    <submittedName>
        <fullName evidence="11">Uncharacterized protein</fullName>
    </submittedName>
</protein>
<sequence>MGALDFSVFSLLLLVAALLVIMVMEQAESKTYWEDVEVMKQLKNSLNADSVSPGSCLSSWDFSVDPCDNLFSEKFTCGFRCDLVVSESSRVTELSLDQAGYSGSLSSVSFNLPYLQTLDLSNNYFSGFIPDSFSNLTRISRLGLSGNSFSGEIPTSIGLLSSLEELYLDNNNLQGPIPASFNGLFSLKKLEIQSNKLTGQFPELGSLKNLYFLDASDNQITGQLPSSLPPSLVQISMRNNNLQGNIPKTIKLLNFLQVLDLSHNRLSDSVPSFLFNHPSLQQLTLSFNHFTSIQPPSIMMSSIESQLIAVDLSDNELQGLLPMFMSLMPGLSALSLENNKFTGMIPTQYAIKLALPGSGVAPFERLLLGGNYLFGPIPSLFMDLKPGSANLRLADNCLYRCPVSFFFCQGADQKSVLQCKEFSPDIPLKNNSNN</sequence>
<dbReference type="EMBL" id="JANJYI010000003">
    <property type="protein sequence ID" value="KAK2657076.1"/>
    <property type="molecule type" value="Genomic_DNA"/>
</dbReference>
<dbReference type="InterPro" id="IPR001611">
    <property type="entry name" value="Leu-rich_rpt"/>
</dbReference>
<comment type="similarity">
    <text evidence="2">Belongs to the RLP family.</text>
</comment>
<gene>
    <name evidence="11" type="ORF">Ddye_010128</name>
</gene>
<evidence type="ECO:0000256" key="1">
    <source>
        <dbReference type="ARBA" id="ARBA00004479"/>
    </source>
</evidence>
<dbReference type="FunFam" id="3.80.10.10:FF:000400">
    <property type="entry name" value="Nuclear pore complex protein NUP107"/>
    <property type="match status" value="1"/>
</dbReference>
<dbReference type="Gene3D" id="3.80.10.10">
    <property type="entry name" value="Ribonuclease Inhibitor"/>
    <property type="match status" value="3"/>
</dbReference>
<evidence type="ECO:0000256" key="6">
    <source>
        <dbReference type="ARBA" id="ARBA00022737"/>
    </source>
</evidence>
<dbReference type="SMART" id="SM00369">
    <property type="entry name" value="LRR_TYP"/>
    <property type="match status" value="4"/>
</dbReference>
<evidence type="ECO:0000256" key="3">
    <source>
        <dbReference type="ARBA" id="ARBA00022614"/>
    </source>
</evidence>
<evidence type="ECO:0000256" key="5">
    <source>
        <dbReference type="ARBA" id="ARBA00022729"/>
    </source>
</evidence>
<keyword evidence="9" id="KW-0325">Glycoprotein</keyword>
<keyword evidence="12" id="KW-1185">Reference proteome</keyword>
<keyword evidence="5 10" id="KW-0732">Signal</keyword>
<feature type="chain" id="PRO_5042241101" evidence="10">
    <location>
        <begin position="30"/>
        <end position="434"/>
    </location>
</feature>
<dbReference type="GO" id="GO:0016020">
    <property type="term" value="C:membrane"/>
    <property type="evidence" value="ECO:0007669"/>
    <property type="project" value="UniProtKB-SubCell"/>
</dbReference>
<name>A0AAD9XCN0_9ROSI</name>
<dbReference type="PANTHER" id="PTHR48009:SF7">
    <property type="entry name" value="LEUCINE-RICH REPEAT (LRR) FAMILY PROTEIN"/>
    <property type="match status" value="1"/>
</dbReference>
<dbReference type="FunFam" id="3.80.10.10:FF:000041">
    <property type="entry name" value="LRR receptor-like serine/threonine-protein kinase ERECTA"/>
    <property type="match status" value="1"/>
</dbReference>
<evidence type="ECO:0000256" key="8">
    <source>
        <dbReference type="ARBA" id="ARBA00023136"/>
    </source>
</evidence>
<reference evidence="11" key="1">
    <citation type="journal article" date="2023" name="Plant J.">
        <title>Genome sequences and population genomics provide insights into the demographic history, inbreeding, and mutation load of two 'living fossil' tree species of Dipteronia.</title>
        <authorList>
            <person name="Feng Y."/>
            <person name="Comes H.P."/>
            <person name="Chen J."/>
            <person name="Zhu S."/>
            <person name="Lu R."/>
            <person name="Zhang X."/>
            <person name="Li P."/>
            <person name="Qiu J."/>
            <person name="Olsen K.M."/>
            <person name="Qiu Y."/>
        </authorList>
    </citation>
    <scope>NUCLEOTIDE SEQUENCE</scope>
    <source>
        <strain evidence="11">KIB01</strain>
    </source>
</reference>
<comment type="caution">
    <text evidence="11">The sequence shown here is derived from an EMBL/GenBank/DDBJ whole genome shotgun (WGS) entry which is preliminary data.</text>
</comment>
<dbReference type="InterPro" id="IPR053213">
    <property type="entry name" value="RLP29"/>
</dbReference>
<organism evidence="11 12">
    <name type="scientific">Dipteronia dyeriana</name>
    <dbReference type="NCBI Taxonomy" id="168575"/>
    <lineage>
        <taxon>Eukaryota</taxon>
        <taxon>Viridiplantae</taxon>
        <taxon>Streptophyta</taxon>
        <taxon>Embryophyta</taxon>
        <taxon>Tracheophyta</taxon>
        <taxon>Spermatophyta</taxon>
        <taxon>Magnoliopsida</taxon>
        <taxon>eudicotyledons</taxon>
        <taxon>Gunneridae</taxon>
        <taxon>Pentapetalae</taxon>
        <taxon>rosids</taxon>
        <taxon>malvids</taxon>
        <taxon>Sapindales</taxon>
        <taxon>Sapindaceae</taxon>
        <taxon>Hippocastanoideae</taxon>
        <taxon>Acereae</taxon>
        <taxon>Dipteronia</taxon>
    </lineage>
</organism>
<comment type="subcellular location">
    <subcellularLocation>
        <location evidence="1">Membrane</location>
        <topology evidence="1">Single-pass type I membrane protein</topology>
    </subcellularLocation>
</comment>
<dbReference type="AlphaFoldDB" id="A0AAD9XCN0"/>
<dbReference type="SUPFAM" id="SSF52058">
    <property type="entry name" value="L domain-like"/>
    <property type="match status" value="1"/>
</dbReference>
<dbReference type="InterPro" id="IPR032675">
    <property type="entry name" value="LRR_dom_sf"/>
</dbReference>
<keyword evidence="6" id="KW-0677">Repeat</keyword>
<keyword evidence="3" id="KW-0433">Leucine-rich repeat</keyword>
<evidence type="ECO:0000256" key="7">
    <source>
        <dbReference type="ARBA" id="ARBA00022989"/>
    </source>
</evidence>
<feature type="signal peptide" evidence="10">
    <location>
        <begin position="1"/>
        <end position="29"/>
    </location>
</feature>
<evidence type="ECO:0000256" key="10">
    <source>
        <dbReference type="SAM" id="SignalP"/>
    </source>
</evidence>
<keyword evidence="4" id="KW-0812">Transmembrane</keyword>
<proteinExistence type="inferred from homology"/>
<dbReference type="InterPro" id="IPR003591">
    <property type="entry name" value="Leu-rich_rpt_typical-subtyp"/>
</dbReference>
<dbReference type="PANTHER" id="PTHR48009">
    <property type="entry name" value="LEUCINE-RICH REPEAT (LRR) FAMILY PROTEIN"/>
    <property type="match status" value="1"/>
</dbReference>
<evidence type="ECO:0000256" key="9">
    <source>
        <dbReference type="ARBA" id="ARBA00023180"/>
    </source>
</evidence>
<dbReference type="Pfam" id="PF00560">
    <property type="entry name" value="LRR_1"/>
    <property type="match status" value="2"/>
</dbReference>
<evidence type="ECO:0000313" key="12">
    <source>
        <dbReference type="Proteomes" id="UP001280121"/>
    </source>
</evidence>
<evidence type="ECO:0000313" key="11">
    <source>
        <dbReference type="EMBL" id="KAK2657076.1"/>
    </source>
</evidence>